<dbReference type="Pfam" id="PF00413">
    <property type="entry name" value="Peptidase_M10"/>
    <property type="match status" value="1"/>
</dbReference>
<dbReference type="FunFam" id="2.110.10.10:FF:000018">
    <property type="entry name" value="Matrix metallopeptidase 25b"/>
    <property type="match status" value="1"/>
</dbReference>
<dbReference type="EMBL" id="JALNTZ010000008">
    <property type="protein sequence ID" value="KAJ3642398.1"/>
    <property type="molecule type" value="Genomic_DNA"/>
</dbReference>
<keyword evidence="6 10" id="KW-0862">Zinc</keyword>
<dbReference type="CDD" id="cd00094">
    <property type="entry name" value="HX"/>
    <property type="match status" value="1"/>
</dbReference>
<keyword evidence="17" id="KW-1185">Reference proteome</keyword>
<feature type="binding site" evidence="11">
    <location>
        <position position="176"/>
    </location>
    <ligand>
        <name>Zn(2+)</name>
        <dbReference type="ChEBI" id="CHEBI:29105"/>
        <label>1</label>
    </ligand>
</feature>
<dbReference type="GO" id="GO:0004222">
    <property type="term" value="F:metalloendopeptidase activity"/>
    <property type="evidence" value="ECO:0007669"/>
    <property type="project" value="InterPro"/>
</dbReference>
<dbReference type="InterPro" id="IPR006026">
    <property type="entry name" value="Peptidase_Metallo"/>
</dbReference>
<keyword evidence="8" id="KW-0865">Zymogen</keyword>
<dbReference type="SUPFAM" id="SSF47090">
    <property type="entry name" value="PGBD-like"/>
    <property type="match status" value="1"/>
</dbReference>
<feature type="binding site" evidence="11">
    <location>
        <position position="209"/>
    </location>
    <ligand>
        <name>Ca(2+)</name>
        <dbReference type="ChEBI" id="CHEBI:29108"/>
        <label>3</label>
    </ligand>
</feature>
<feature type="domain" description="Peptidase metallopeptidase" evidence="15">
    <location>
        <begin position="111"/>
        <end position="278"/>
    </location>
</feature>
<organism evidence="16 17">
    <name type="scientific">Zophobas morio</name>
    <dbReference type="NCBI Taxonomy" id="2755281"/>
    <lineage>
        <taxon>Eukaryota</taxon>
        <taxon>Metazoa</taxon>
        <taxon>Ecdysozoa</taxon>
        <taxon>Arthropoda</taxon>
        <taxon>Hexapoda</taxon>
        <taxon>Insecta</taxon>
        <taxon>Pterygota</taxon>
        <taxon>Neoptera</taxon>
        <taxon>Endopterygota</taxon>
        <taxon>Coleoptera</taxon>
        <taxon>Polyphaga</taxon>
        <taxon>Cucujiformia</taxon>
        <taxon>Tenebrionidae</taxon>
        <taxon>Zophobas</taxon>
    </lineage>
</organism>
<evidence type="ECO:0000256" key="13">
    <source>
        <dbReference type="SAM" id="MobiDB-lite"/>
    </source>
</evidence>
<feature type="binding site" evidence="11">
    <location>
        <position position="181"/>
    </location>
    <ligand>
        <name>Ca(2+)</name>
        <dbReference type="ChEBI" id="CHEBI:29108"/>
        <label>3</label>
    </ligand>
</feature>
<proteinExistence type="inferred from homology"/>
<keyword evidence="11" id="KW-0106">Calcium</keyword>
<dbReference type="GO" id="GO:0030574">
    <property type="term" value="P:collagen catabolic process"/>
    <property type="evidence" value="ECO:0007669"/>
    <property type="project" value="TreeGrafter"/>
</dbReference>
<feature type="binding site" evidence="11">
    <location>
        <position position="189"/>
    </location>
    <ligand>
        <name>Zn(2+)</name>
        <dbReference type="ChEBI" id="CHEBI:29105"/>
        <label>1</label>
    </ligand>
</feature>
<dbReference type="Proteomes" id="UP001168821">
    <property type="component" value="Unassembled WGS sequence"/>
</dbReference>
<dbReference type="PROSITE" id="PS51642">
    <property type="entry name" value="HEMOPEXIN_2"/>
    <property type="match status" value="4"/>
</dbReference>
<dbReference type="InterPro" id="IPR024079">
    <property type="entry name" value="MetalloPept_cat_dom_sf"/>
</dbReference>
<dbReference type="Gene3D" id="3.40.390.10">
    <property type="entry name" value="Collagenase (Catalytic Domain)"/>
    <property type="match status" value="1"/>
</dbReference>
<dbReference type="SMART" id="SM00120">
    <property type="entry name" value="HX"/>
    <property type="match status" value="4"/>
</dbReference>
<feature type="binding site" evidence="10">
    <location>
        <position position="231"/>
    </location>
    <ligand>
        <name>Zn(2+)</name>
        <dbReference type="ChEBI" id="CHEBI:29105"/>
        <label>2</label>
        <note>catalytic</note>
    </ligand>
</feature>
<evidence type="ECO:0000256" key="2">
    <source>
        <dbReference type="ARBA" id="ARBA00022670"/>
    </source>
</evidence>
<feature type="region of interest" description="Disordered" evidence="13">
    <location>
        <begin position="292"/>
        <end position="319"/>
    </location>
</feature>
<sequence length="574" mass="65260">MIAGHSVIISVFILRFSVSGFPVNPPENAKVPSPKVLDFLKKFGYIEEDDANSGALYTETGISEILKIVQRYGAIEETGVLDNATLHLMSSPRCGVRDIVKPKRGKRYVLGSEGWDKRTITYFIANWSPKLGEESVTKNIQLALDTWGKYGHLRFQKAATPDADIIVAFGSSYHGDRFPFDGPGNILAHAFFPNEDQGFGGDIHFDADEEWKDGWKEEDEEGMDFLTVAVHELGHSLGLSHSIDLNSVMFPYYRRNEIGGLPQLGYDDILGMYELYIRRNIKDDNYIPTTDNGGFETTTTSSTSRTTHDPSTTSGVTFTTETTTEPQYTTNFGNDNSTSILYTGDDESVDIHRYHDPKHTVPSTNSPSLPYICHGRFDAVAVLRQEIFIFKERYVWRLKDLGKVDPGYPLLITQMFPDLPTSIDQIDAAYERPDGMIVLFTGDMFWVYDGKSFVENSPKPLSYYGLPPNIDKIDAVQNWARNGKTYLYKQNIFWRYNETAQTMDEGYPMDMQRWKGVPHNLDAATTWKGTTYFFKDELYWKFDNQWITITDQSPLPSPQLWLGCPEDERSLARL</sequence>
<accession>A0AA38M3L7</accession>
<feature type="repeat" description="Hemopexin" evidence="12">
    <location>
        <begin position="374"/>
        <end position="419"/>
    </location>
</feature>
<feature type="repeat" description="Hemopexin" evidence="12">
    <location>
        <begin position="518"/>
        <end position="564"/>
    </location>
</feature>
<dbReference type="Gene3D" id="2.110.10.10">
    <property type="entry name" value="Hemopexin-like domain"/>
    <property type="match status" value="1"/>
</dbReference>
<dbReference type="InterPro" id="IPR001818">
    <property type="entry name" value="Pept_M10_metallopeptidase"/>
</dbReference>
<feature type="repeat" description="Hemopexin" evidence="12">
    <location>
        <begin position="423"/>
        <end position="468"/>
    </location>
</feature>
<dbReference type="InterPro" id="IPR000585">
    <property type="entry name" value="Hemopexin-like_dom"/>
</dbReference>
<dbReference type="PANTHER" id="PTHR10201:SF169">
    <property type="entry name" value="MATRIX METALLOPROTEINASE-16-LIKE PROTEIN"/>
    <property type="match status" value="1"/>
</dbReference>
<dbReference type="PANTHER" id="PTHR10201">
    <property type="entry name" value="MATRIX METALLOPROTEINASE"/>
    <property type="match status" value="1"/>
</dbReference>
<feature type="binding site" evidence="11">
    <location>
        <position position="200"/>
    </location>
    <ligand>
        <name>Ca(2+)</name>
        <dbReference type="ChEBI" id="CHEBI:29108"/>
        <label>2</label>
    </ligand>
</feature>
<dbReference type="GO" id="GO:0008270">
    <property type="term" value="F:zinc ion binding"/>
    <property type="evidence" value="ECO:0007669"/>
    <property type="project" value="InterPro"/>
</dbReference>
<dbReference type="InterPro" id="IPR018487">
    <property type="entry name" value="Hemopexin-like_repeat"/>
</dbReference>
<feature type="signal peptide" evidence="14">
    <location>
        <begin position="1"/>
        <end position="20"/>
    </location>
</feature>
<keyword evidence="3 10" id="KW-0479">Metal-binding</keyword>
<feature type="binding site" evidence="11">
    <location>
        <position position="209"/>
    </location>
    <ligand>
        <name>Ca(2+)</name>
        <dbReference type="ChEBI" id="CHEBI:29108"/>
        <label>1</label>
    </ligand>
</feature>
<dbReference type="InterPro" id="IPR021190">
    <property type="entry name" value="Pept_M10A"/>
</dbReference>
<evidence type="ECO:0000256" key="3">
    <source>
        <dbReference type="ARBA" id="ARBA00022723"/>
    </source>
</evidence>
<protein>
    <recommendedName>
        <fullName evidence="15">Peptidase metallopeptidase domain-containing protein</fullName>
    </recommendedName>
</protein>
<feature type="repeat" description="Hemopexin" evidence="12">
    <location>
        <begin position="470"/>
        <end position="517"/>
    </location>
</feature>
<reference evidence="16" key="1">
    <citation type="journal article" date="2023" name="G3 (Bethesda)">
        <title>Whole genome assemblies of Zophobas morio and Tenebrio molitor.</title>
        <authorList>
            <person name="Kaur S."/>
            <person name="Stinson S.A."/>
            <person name="diCenzo G.C."/>
        </authorList>
    </citation>
    <scope>NUCLEOTIDE SEQUENCE</scope>
    <source>
        <strain evidence="16">QUZm001</strain>
    </source>
</reference>
<evidence type="ECO:0000256" key="12">
    <source>
        <dbReference type="PROSITE-ProRule" id="PRU01011"/>
    </source>
</evidence>
<feature type="chain" id="PRO_5041229455" description="Peptidase metallopeptidase domain-containing protein" evidence="14">
    <location>
        <begin position="21"/>
        <end position="574"/>
    </location>
</feature>
<evidence type="ECO:0000256" key="14">
    <source>
        <dbReference type="SAM" id="SignalP"/>
    </source>
</evidence>
<comment type="caution">
    <text evidence="16">The sequence shown here is derived from an EMBL/GenBank/DDBJ whole genome shotgun (WGS) entry which is preliminary data.</text>
</comment>
<dbReference type="SMART" id="SM00235">
    <property type="entry name" value="ZnMc"/>
    <property type="match status" value="1"/>
</dbReference>
<name>A0AA38M3L7_9CUCU</name>
<feature type="binding site" evidence="11">
    <location>
        <position position="522"/>
    </location>
    <ligand>
        <name>Ca(2+)</name>
        <dbReference type="ChEBI" id="CHEBI:29108"/>
        <label>4</label>
    </ligand>
</feature>
<dbReference type="PIRSF" id="PIRSF001191">
    <property type="entry name" value="Peptidase_M10A_matrix"/>
    <property type="match status" value="1"/>
</dbReference>
<dbReference type="Pfam" id="PF00045">
    <property type="entry name" value="Hemopexin"/>
    <property type="match status" value="4"/>
</dbReference>
<comment type="cofactor">
    <cofactor evidence="11">
        <name>Zn(2+)</name>
        <dbReference type="ChEBI" id="CHEBI:29105"/>
    </cofactor>
    <text evidence="11">Binds 2 Zn(2+) ions per subunit.</text>
</comment>
<evidence type="ECO:0000259" key="15">
    <source>
        <dbReference type="SMART" id="SM00235"/>
    </source>
</evidence>
<feature type="binding site" evidence="11">
    <location>
        <position position="182"/>
    </location>
    <ligand>
        <name>Ca(2+)</name>
        <dbReference type="ChEBI" id="CHEBI:29108"/>
        <label>3</label>
    </ligand>
</feature>
<evidence type="ECO:0000256" key="5">
    <source>
        <dbReference type="ARBA" id="ARBA00022801"/>
    </source>
</evidence>
<feature type="binding site" evidence="11">
    <location>
        <position position="429"/>
    </location>
    <ligand>
        <name>Ca(2+)</name>
        <dbReference type="ChEBI" id="CHEBI:29108"/>
        <label>5</label>
    </ligand>
</feature>
<evidence type="ECO:0000256" key="1">
    <source>
        <dbReference type="ARBA" id="ARBA00010370"/>
    </source>
</evidence>
<dbReference type="PRINTS" id="PR00138">
    <property type="entry name" value="MATRIXIN"/>
</dbReference>
<evidence type="ECO:0000256" key="7">
    <source>
        <dbReference type="ARBA" id="ARBA00023049"/>
    </source>
</evidence>
<evidence type="ECO:0000256" key="6">
    <source>
        <dbReference type="ARBA" id="ARBA00022833"/>
    </source>
</evidence>
<comment type="cofactor">
    <cofactor evidence="11">
        <name>Ca(2+)</name>
        <dbReference type="ChEBI" id="CHEBI:29108"/>
    </cofactor>
    <text evidence="11">Can bind about 5 Ca(2+) ions per subunit.</text>
</comment>
<feature type="binding site" evidence="11">
    <location>
        <position position="164"/>
    </location>
    <ligand>
        <name>Ca(2+)</name>
        <dbReference type="ChEBI" id="CHEBI:29108"/>
        <label>2</label>
    </ligand>
</feature>
<keyword evidence="7" id="KW-0482">Metalloprotease</keyword>
<feature type="binding site" evidence="11">
    <location>
        <position position="204"/>
    </location>
    <ligand>
        <name>Zn(2+)</name>
        <dbReference type="ChEBI" id="CHEBI:29105"/>
        <label>1</label>
    </ligand>
</feature>
<evidence type="ECO:0000256" key="4">
    <source>
        <dbReference type="ARBA" id="ARBA00022737"/>
    </source>
</evidence>
<dbReference type="CDD" id="cd04278">
    <property type="entry name" value="ZnMc_MMP"/>
    <property type="match status" value="1"/>
</dbReference>
<dbReference type="InterPro" id="IPR033739">
    <property type="entry name" value="M10A_MMP"/>
</dbReference>
<feature type="binding site" evidence="11">
    <location>
        <position position="427"/>
    </location>
    <ligand>
        <name>Ca(2+)</name>
        <dbReference type="ChEBI" id="CHEBI:29108"/>
        <label>4</label>
    </ligand>
</feature>
<feature type="binding site" evidence="11">
    <location>
        <position position="202"/>
    </location>
    <ligand>
        <name>Ca(2+)</name>
        <dbReference type="ChEBI" id="CHEBI:29108"/>
        <label>2</label>
    </ligand>
</feature>
<feature type="binding site" evidence="11">
    <location>
        <position position="174"/>
    </location>
    <ligand>
        <name>Zn(2+)</name>
        <dbReference type="ChEBI" id="CHEBI:29105"/>
        <label>1</label>
    </ligand>
</feature>
<gene>
    <name evidence="16" type="ORF">Zmor_025190</name>
</gene>
<dbReference type="GO" id="GO:0031012">
    <property type="term" value="C:extracellular matrix"/>
    <property type="evidence" value="ECO:0007669"/>
    <property type="project" value="InterPro"/>
</dbReference>
<keyword evidence="2" id="KW-0645">Protease</keyword>
<feature type="active site" evidence="9">
    <location>
        <position position="232"/>
    </location>
</feature>
<dbReference type="SUPFAM" id="SSF55486">
    <property type="entry name" value="Metalloproteases ('zincins'), catalytic domain"/>
    <property type="match status" value="1"/>
</dbReference>
<evidence type="ECO:0000313" key="17">
    <source>
        <dbReference type="Proteomes" id="UP001168821"/>
    </source>
</evidence>
<dbReference type="GO" id="GO:0030198">
    <property type="term" value="P:extracellular matrix organization"/>
    <property type="evidence" value="ECO:0007669"/>
    <property type="project" value="TreeGrafter"/>
</dbReference>
<keyword evidence="14" id="KW-0732">Signal</keyword>
<feature type="binding site" evidence="11">
    <location>
        <position position="378"/>
    </location>
    <ligand>
        <name>Ca(2+)</name>
        <dbReference type="ChEBI" id="CHEBI:29108"/>
        <label>4</label>
    </ligand>
</feature>
<dbReference type="AlphaFoldDB" id="A0AA38M3L7"/>
<dbReference type="GO" id="GO:0006508">
    <property type="term" value="P:proteolysis"/>
    <property type="evidence" value="ECO:0007669"/>
    <property type="project" value="UniProtKB-KW"/>
</dbReference>
<dbReference type="GO" id="GO:0005615">
    <property type="term" value="C:extracellular space"/>
    <property type="evidence" value="ECO:0007669"/>
    <property type="project" value="TreeGrafter"/>
</dbReference>
<feature type="binding site" evidence="11">
    <location>
        <position position="206"/>
    </location>
    <ligand>
        <name>Ca(2+)</name>
        <dbReference type="ChEBI" id="CHEBI:29108"/>
        <label>3</label>
    </ligand>
</feature>
<dbReference type="SUPFAM" id="SSF50923">
    <property type="entry name" value="Hemopexin-like domain"/>
    <property type="match status" value="1"/>
</dbReference>
<evidence type="ECO:0000256" key="11">
    <source>
        <dbReference type="PIRSR" id="PIRSR621190-2"/>
    </source>
</evidence>
<feature type="binding site" evidence="10">
    <location>
        <position position="241"/>
    </location>
    <ligand>
        <name>Zn(2+)</name>
        <dbReference type="ChEBI" id="CHEBI:29105"/>
        <label>2</label>
        <note>catalytic</note>
    </ligand>
</feature>
<comment type="similarity">
    <text evidence="1">Belongs to the peptidase M10A family.</text>
</comment>
<keyword evidence="5" id="KW-0378">Hydrolase</keyword>
<dbReference type="InterPro" id="IPR036375">
    <property type="entry name" value="Hemopexin-like_dom_sf"/>
</dbReference>
<feature type="binding site" evidence="11">
    <location>
        <position position="249"/>
    </location>
    <ligand>
        <name>Zn(2+)</name>
        <dbReference type="ChEBI" id="CHEBI:29105"/>
        <label>2</label>
        <note>catalytic</note>
    </ligand>
</feature>
<feature type="binding site" description="in inhibited form" evidence="11">
    <location>
        <position position="94"/>
    </location>
    <ligand>
        <name>Zn(2+)</name>
        <dbReference type="ChEBI" id="CHEBI:29105"/>
        <label>2</label>
        <note>catalytic</note>
    </ligand>
</feature>
<dbReference type="InterPro" id="IPR036365">
    <property type="entry name" value="PGBD-like_sf"/>
</dbReference>
<evidence type="ECO:0000313" key="16">
    <source>
        <dbReference type="EMBL" id="KAJ3642398.1"/>
    </source>
</evidence>
<keyword evidence="4" id="KW-0677">Repeat</keyword>
<evidence type="ECO:0000256" key="9">
    <source>
        <dbReference type="PIRSR" id="PIRSR001191-1"/>
    </source>
</evidence>
<evidence type="ECO:0000256" key="10">
    <source>
        <dbReference type="PIRSR" id="PIRSR001191-2"/>
    </source>
</evidence>
<evidence type="ECO:0000256" key="8">
    <source>
        <dbReference type="ARBA" id="ARBA00023145"/>
    </source>
</evidence>
<feature type="binding site" evidence="10">
    <location>
        <position position="235"/>
    </location>
    <ligand>
        <name>Zn(2+)</name>
        <dbReference type="ChEBI" id="CHEBI:29105"/>
        <label>2</label>
        <note>catalytic</note>
    </ligand>
</feature>